<sequence>MMAKLQPRTSSPARASASLPTVIMREIVHLQAGQCGNQIGAKGAFGASADRTRTGAVPVRICESAKRLGPRGSKGGREAEEDEHWKHETAKPEKHSTEVWKEPKRSYGAGVTTSASAQLISAVSVWLGAAYLETSSDKRLLQVATTKPQIFAKHIHHRGSVNDRCWMESVV</sequence>
<accession>A0A182IRA4</accession>
<feature type="region of interest" description="Disordered" evidence="1">
    <location>
        <begin position="66"/>
        <end position="101"/>
    </location>
</feature>
<reference evidence="2" key="1">
    <citation type="submission" date="2022-08" db="UniProtKB">
        <authorList>
            <consortium name="EnsemblMetazoa"/>
        </authorList>
    </citation>
    <scope>IDENTIFICATION</scope>
    <source>
        <strain evidence="2">EBRO</strain>
    </source>
</reference>
<name>A0A182IRA4_ANOAO</name>
<organism evidence="2">
    <name type="scientific">Anopheles atroparvus</name>
    <name type="common">European mosquito</name>
    <dbReference type="NCBI Taxonomy" id="41427"/>
    <lineage>
        <taxon>Eukaryota</taxon>
        <taxon>Metazoa</taxon>
        <taxon>Ecdysozoa</taxon>
        <taxon>Arthropoda</taxon>
        <taxon>Hexapoda</taxon>
        <taxon>Insecta</taxon>
        <taxon>Pterygota</taxon>
        <taxon>Neoptera</taxon>
        <taxon>Endopterygota</taxon>
        <taxon>Diptera</taxon>
        <taxon>Nematocera</taxon>
        <taxon>Culicoidea</taxon>
        <taxon>Culicidae</taxon>
        <taxon>Anophelinae</taxon>
        <taxon>Anopheles</taxon>
    </lineage>
</organism>
<dbReference type="AlphaFoldDB" id="A0A182IRA4"/>
<dbReference type="EnsemblMetazoa" id="AATE003984-RA">
    <property type="protein sequence ID" value="AATE003984-PA.1"/>
    <property type="gene ID" value="AATE003984"/>
</dbReference>
<evidence type="ECO:0000313" key="2">
    <source>
        <dbReference type="EnsemblMetazoa" id="AATE003984-PA.1"/>
    </source>
</evidence>
<proteinExistence type="predicted"/>
<feature type="compositionally biased region" description="Basic and acidic residues" evidence="1">
    <location>
        <begin position="75"/>
        <end position="101"/>
    </location>
</feature>
<dbReference type="VEuPathDB" id="VectorBase:AATE003984"/>
<protein>
    <submittedName>
        <fullName evidence="2">Uncharacterized protein</fullName>
    </submittedName>
</protein>
<evidence type="ECO:0000256" key="1">
    <source>
        <dbReference type="SAM" id="MobiDB-lite"/>
    </source>
</evidence>